<name>A0A511VCF2_9BACL</name>
<proteinExistence type="predicted"/>
<dbReference type="AlphaFoldDB" id="A0A511VCF2"/>
<sequence length="54" mass="5950">MYLLSVDCERCSVKVFDGNNGKVIPSVIGSGRKRDLKEVEPSDSQLHVNLLTDS</sequence>
<comment type="caution">
    <text evidence="1">The sequence shown here is derived from an EMBL/GenBank/DDBJ whole genome shotgun (WGS) entry which is preliminary data.</text>
</comment>
<evidence type="ECO:0000313" key="2">
    <source>
        <dbReference type="Proteomes" id="UP000321157"/>
    </source>
</evidence>
<accession>A0A511VCF2</accession>
<protein>
    <submittedName>
        <fullName evidence="1">Uncharacterized protein</fullName>
    </submittedName>
</protein>
<organism evidence="1 2">
    <name type="scientific">Aneurinibacillus danicus</name>
    <dbReference type="NCBI Taxonomy" id="267746"/>
    <lineage>
        <taxon>Bacteria</taxon>
        <taxon>Bacillati</taxon>
        <taxon>Bacillota</taxon>
        <taxon>Bacilli</taxon>
        <taxon>Bacillales</taxon>
        <taxon>Paenibacillaceae</taxon>
        <taxon>Aneurinibacillus group</taxon>
        <taxon>Aneurinibacillus</taxon>
    </lineage>
</organism>
<evidence type="ECO:0000313" key="1">
    <source>
        <dbReference type="EMBL" id="GEN36575.1"/>
    </source>
</evidence>
<gene>
    <name evidence="1" type="ORF">ADA01nite_40350</name>
</gene>
<keyword evidence="2" id="KW-1185">Reference proteome</keyword>
<dbReference type="Proteomes" id="UP000321157">
    <property type="component" value="Unassembled WGS sequence"/>
</dbReference>
<dbReference type="EMBL" id="BJXX01000202">
    <property type="protein sequence ID" value="GEN36575.1"/>
    <property type="molecule type" value="Genomic_DNA"/>
</dbReference>
<reference evidence="1 2" key="1">
    <citation type="submission" date="2019-07" db="EMBL/GenBank/DDBJ databases">
        <title>Whole genome shotgun sequence of Aneurinibacillus danicus NBRC 102444.</title>
        <authorList>
            <person name="Hosoyama A."/>
            <person name="Uohara A."/>
            <person name="Ohji S."/>
            <person name="Ichikawa N."/>
        </authorList>
    </citation>
    <scope>NUCLEOTIDE SEQUENCE [LARGE SCALE GENOMIC DNA]</scope>
    <source>
        <strain evidence="1 2">NBRC 102444</strain>
    </source>
</reference>